<reference evidence="2 3" key="1">
    <citation type="submission" date="2020-04" db="EMBL/GenBank/DDBJ databases">
        <authorList>
            <person name="Laetsch R D."/>
            <person name="Stevens L."/>
            <person name="Kumar S."/>
            <person name="Blaxter L. M."/>
        </authorList>
    </citation>
    <scope>NUCLEOTIDE SEQUENCE [LARGE SCALE GENOMIC DNA]</scope>
</reference>
<protein>
    <submittedName>
        <fullName evidence="2">Uncharacterized protein</fullName>
    </submittedName>
</protein>
<dbReference type="OrthoDB" id="10414120at2759"/>
<feature type="compositionally biased region" description="Acidic residues" evidence="1">
    <location>
        <begin position="696"/>
        <end position="717"/>
    </location>
</feature>
<dbReference type="AlphaFoldDB" id="A0A8S1EYL5"/>
<dbReference type="Proteomes" id="UP000494206">
    <property type="component" value="Unassembled WGS sequence"/>
</dbReference>
<evidence type="ECO:0000313" key="2">
    <source>
        <dbReference type="EMBL" id="CAB3408808.1"/>
    </source>
</evidence>
<feature type="compositionally biased region" description="Low complexity" evidence="1">
    <location>
        <begin position="681"/>
        <end position="692"/>
    </location>
</feature>
<keyword evidence="3" id="KW-1185">Reference proteome</keyword>
<evidence type="ECO:0000256" key="1">
    <source>
        <dbReference type="SAM" id="MobiDB-lite"/>
    </source>
</evidence>
<feature type="region of interest" description="Disordered" evidence="1">
    <location>
        <begin position="681"/>
        <end position="717"/>
    </location>
</feature>
<sequence length="717" mass="82022">MDCPTNNQLVEKRQIRRRKRGQFKRDNVHVGGLTLDEANNVAKRILGYWQIDLRLPEIADSDYGGCSKSRTINDESEVVIQRKMCMMCSMNPMEAYFRTHCREIHAKSDSAIIETMFRMSDVRYIRFCANSLISSEIASSLFQNNRKILNFLASCGFIIDKNIVNLASRQTEIDFDEYQSKFEESSIKGIPIEKAREIAKSFSDDFKFLPEVEFPLKIVHTSRHMVLSTHYTTHCFVCRTTKTCTNFAKHFANVHKKHWDEIQTLLGFRCDIDDAVEVLKRVTDVRIAQYFKSVLIAHNEIVTICAENKQLEENLIKFLLNSGFVIDMKSNADRSVNSGLVPYDLNIPPNMVAENPPIWEKLRLMKAESASDSDARNMSTNSSRCSSVTATSSSSSSLSSCDDEYWCRSSPPSSSEAATTVIGNDDFPYCVLNAIPTHFEVDTMLYAILERLTNGPTECLTQFEYNYLLGYASYSLVIANGCKMNVVTHMNLADFQNATFDEKSGLHVLCFETKKTFVRTAYNEYLCADQRVWRALEVFEVARERRVNELNMAANYLSDQSPFFVTYNLSRQTKDTNYFMSQFLRMCGLNWPCKPTTVSAASAKLLKRDLKKVSSRLYAITYYELLRQREQEQIRSLGFGQIELHPTLQKIQAITVSMKPRAAKRKIAKLAIGPKRIRRASNSSASVSSCASDCGFIEDEPEEQQEEEEEELEQRFF</sequence>
<organism evidence="2 3">
    <name type="scientific">Caenorhabditis bovis</name>
    <dbReference type="NCBI Taxonomy" id="2654633"/>
    <lineage>
        <taxon>Eukaryota</taxon>
        <taxon>Metazoa</taxon>
        <taxon>Ecdysozoa</taxon>
        <taxon>Nematoda</taxon>
        <taxon>Chromadorea</taxon>
        <taxon>Rhabditida</taxon>
        <taxon>Rhabditina</taxon>
        <taxon>Rhabditomorpha</taxon>
        <taxon>Rhabditoidea</taxon>
        <taxon>Rhabditidae</taxon>
        <taxon>Peloderinae</taxon>
        <taxon>Caenorhabditis</taxon>
    </lineage>
</organism>
<evidence type="ECO:0000313" key="3">
    <source>
        <dbReference type="Proteomes" id="UP000494206"/>
    </source>
</evidence>
<comment type="caution">
    <text evidence="2">The sequence shown here is derived from an EMBL/GenBank/DDBJ whole genome shotgun (WGS) entry which is preliminary data.</text>
</comment>
<feature type="compositionally biased region" description="Polar residues" evidence="1">
    <location>
        <begin position="370"/>
        <end position="381"/>
    </location>
</feature>
<feature type="region of interest" description="Disordered" evidence="1">
    <location>
        <begin position="370"/>
        <end position="400"/>
    </location>
</feature>
<dbReference type="EMBL" id="CADEPM010000007">
    <property type="protein sequence ID" value="CAB3408808.1"/>
    <property type="molecule type" value="Genomic_DNA"/>
</dbReference>
<gene>
    <name evidence="2" type="ORF">CBOVIS_LOCUS10544</name>
</gene>
<proteinExistence type="predicted"/>
<feature type="compositionally biased region" description="Low complexity" evidence="1">
    <location>
        <begin position="382"/>
        <end position="400"/>
    </location>
</feature>
<accession>A0A8S1EYL5</accession>
<name>A0A8S1EYL5_9PELO</name>